<feature type="domain" description="R3H" evidence="7">
    <location>
        <begin position="136"/>
        <end position="204"/>
    </location>
</feature>
<feature type="compositionally biased region" description="Low complexity" evidence="5">
    <location>
        <begin position="38"/>
        <end position="54"/>
    </location>
</feature>
<feature type="compositionally biased region" description="Basic and acidic residues" evidence="5">
    <location>
        <begin position="507"/>
        <end position="558"/>
    </location>
</feature>
<keyword evidence="3" id="KW-0413">Isomerase</keyword>
<dbReference type="PROSITE" id="PS50984">
    <property type="entry name" value="TRUD"/>
    <property type="match status" value="1"/>
</dbReference>
<dbReference type="Pfam" id="PF01142">
    <property type="entry name" value="TruD"/>
    <property type="match status" value="1"/>
</dbReference>
<feature type="domain" description="TRUD" evidence="6">
    <location>
        <begin position="339"/>
        <end position="628"/>
    </location>
</feature>
<dbReference type="Proteomes" id="UP000695007">
    <property type="component" value="Unplaced"/>
</dbReference>
<dbReference type="GO" id="GO:0003723">
    <property type="term" value="F:RNA binding"/>
    <property type="evidence" value="ECO:0007669"/>
    <property type="project" value="InterPro"/>
</dbReference>
<dbReference type="SUPFAM" id="SSF55120">
    <property type="entry name" value="Pseudouridine synthase"/>
    <property type="match status" value="1"/>
</dbReference>
<dbReference type="PANTHER" id="PTHR13326">
    <property type="entry name" value="TRNA PSEUDOURIDINE SYNTHASE D"/>
    <property type="match status" value="1"/>
</dbReference>
<feature type="region of interest" description="Disordered" evidence="5">
    <location>
        <begin position="707"/>
        <end position="768"/>
    </location>
</feature>
<evidence type="ECO:0000259" key="7">
    <source>
        <dbReference type="PROSITE" id="PS51061"/>
    </source>
</evidence>
<dbReference type="InterPro" id="IPR001374">
    <property type="entry name" value="R3H_dom"/>
</dbReference>
<dbReference type="RefSeq" id="XP_011504188.1">
    <property type="nucleotide sequence ID" value="XM_011505886.1"/>
</dbReference>
<sequence length="839" mass="95602">MPRSGEKDTEKEKGKGDHTDTTAGDSNRNDDKKKPRKYNNQYGNRNRNNRYYGKNRYHGGGNDRKYFKKARFDVGERLKEVDLGITEYVGNTEGFTGTIKERFTDFVVHEISTNGEIAKLSNQEIPPDPEDNEDIEDLKKKIPEDVWEKLQTITEDNPGIEIDVTAMDRDQRRYIHQIVKKLTTVISETKEIGNRKIIVFSKEYTNKFGTRFRDNRKDWSIRGGDYCHFILHKVNIDTMDALNQISRVLHLKVSIFNYAGTKDRRAKTTQWISVKKLSPKNIMNAARAVRGAFVGNFKFEKEPLKLGKLDGNRFTIALRNISAPNELIKKAMISLCDNGFINYYGLQRFGTIATIPTYEIGLALLQGKWAEAIDLILKPREGEQDTNLAEAREIYRDTKDAHLAYQKIGRNDKIEAKLLFGINLCGQQNLQGALDIVPRNTMLMYVHAYQSIVWNKIVSRRIKEFGLKPIVGDIVYENPDLKDDIETVNDDTQHPTDENGKSNNDANSKKQKDETNSKNENSDKVNDGNHYKNIQEKKEDLKTEDDKSSDKDDNERQIPKVKILTEEDLPNYTMADVVMPQPGWKVTYPPYAKSWFDEYLGKDGLNTDLKQKNKRYTLGGSYRKILQIPQDISWKILTYANKTDDLIASDVDEMKGIEGPKDNSEGTFKALIIQMTLKPSSYATMALREVLKCDTSSQTHAAQTAAFHAAHEKSEETKKKEQIKNAERSEMDDIHVENLKLKDHSNEDASHSTEDEANDKKTNISTTSSLLEDSVMEEDIKYSLKSSGKISNSMLEDSILEGKTEINESNKSVSKKDTQKHEVDVINDSGIEPGSVINA</sequence>
<evidence type="ECO:0000256" key="5">
    <source>
        <dbReference type="SAM" id="MobiDB-lite"/>
    </source>
</evidence>
<feature type="compositionally biased region" description="Basic and acidic residues" evidence="5">
    <location>
        <begin position="709"/>
        <end position="762"/>
    </location>
</feature>
<dbReference type="GO" id="GO:0005634">
    <property type="term" value="C:nucleus"/>
    <property type="evidence" value="ECO:0007669"/>
    <property type="project" value="TreeGrafter"/>
</dbReference>
<dbReference type="KEGG" id="csol:105367246"/>
<evidence type="ECO:0000259" key="6">
    <source>
        <dbReference type="PROSITE" id="PS50984"/>
    </source>
</evidence>
<dbReference type="GO" id="GO:0008033">
    <property type="term" value="P:tRNA processing"/>
    <property type="evidence" value="ECO:0007669"/>
    <property type="project" value="UniProtKB-KW"/>
</dbReference>
<dbReference type="CTD" id="54517"/>
<evidence type="ECO:0000256" key="1">
    <source>
        <dbReference type="ARBA" id="ARBA00007953"/>
    </source>
</evidence>
<dbReference type="Gene3D" id="3.30.2350.20">
    <property type="entry name" value="TruD, catalytic domain"/>
    <property type="match status" value="2"/>
</dbReference>
<dbReference type="CDD" id="cd02325">
    <property type="entry name" value="R3H"/>
    <property type="match status" value="1"/>
</dbReference>
<reference evidence="9" key="1">
    <citation type="submission" date="2025-08" db="UniProtKB">
        <authorList>
            <consortium name="RefSeq"/>
        </authorList>
    </citation>
    <scope>IDENTIFICATION</scope>
</reference>
<name>A0AAJ7E1B6_9HYME</name>
<keyword evidence="2" id="KW-0819">tRNA processing</keyword>
<dbReference type="InterPro" id="IPR001656">
    <property type="entry name" value="PsdUridine_synth_TruD"/>
</dbReference>
<dbReference type="GeneID" id="105367246"/>
<feature type="compositionally biased region" description="Basic and acidic residues" evidence="5">
    <location>
        <begin position="1"/>
        <end position="20"/>
    </location>
</feature>
<dbReference type="InterPro" id="IPR042214">
    <property type="entry name" value="TruD_catalytic"/>
</dbReference>
<evidence type="ECO:0000256" key="3">
    <source>
        <dbReference type="ARBA" id="ARBA00023235"/>
    </source>
</evidence>
<protein>
    <submittedName>
        <fullName evidence="9">Pseudouridylate synthase 7 homolog isoform X1</fullName>
    </submittedName>
</protein>
<organism evidence="8 9">
    <name type="scientific">Ceratosolen solmsi marchali</name>
    <dbReference type="NCBI Taxonomy" id="326594"/>
    <lineage>
        <taxon>Eukaryota</taxon>
        <taxon>Metazoa</taxon>
        <taxon>Ecdysozoa</taxon>
        <taxon>Arthropoda</taxon>
        <taxon>Hexapoda</taxon>
        <taxon>Insecta</taxon>
        <taxon>Pterygota</taxon>
        <taxon>Neoptera</taxon>
        <taxon>Endopterygota</taxon>
        <taxon>Hymenoptera</taxon>
        <taxon>Apocrita</taxon>
        <taxon>Proctotrupomorpha</taxon>
        <taxon>Chalcidoidea</taxon>
        <taxon>Agaonidae</taxon>
        <taxon>Agaoninae</taxon>
        <taxon>Ceratosolen</taxon>
    </lineage>
</organism>
<evidence type="ECO:0000256" key="4">
    <source>
        <dbReference type="ARBA" id="ARBA00036943"/>
    </source>
</evidence>
<feature type="region of interest" description="Disordered" evidence="5">
    <location>
        <begin position="1"/>
        <end position="60"/>
    </location>
</feature>
<feature type="region of interest" description="Disordered" evidence="5">
    <location>
        <begin position="485"/>
        <end position="562"/>
    </location>
</feature>
<accession>A0AAJ7E1B6</accession>
<dbReference type="PROSITE" id="PS51061">
    <property type="entry name" value="R3H"/>
    <property type="match status" value="1"/>
</dbReference>
<proteinExistence type="inferred from homology"/>
<dbReference type="CDD" id="cd02576">
    <property type="entry name" value="PseudoU_synth_ScPUS7"/>
    <property type="match status" value="1"/>
</dbReference>
<dbReference type="PANTHER" id="PTHR13326:SF31">
    <property type="entry name" value="PSEUDOURIDYLATE SYNTHASE 7 HOMOLOG"/>
    <property type="match status" value="1"/>
</dbReference>
<gene>
    <name evidence="9" type="primary">LOC105367246</name>
</gene>
<dbReference type="GO" id="GO:0001522">
    <property type="term" value="P:pseudouridine synthesis"/>
    <property type="evidence" value="ECO:0007669"/>
    <property type="project" value="InterPro"/>
</dbReference>
<evidence type="ECO:0000313" key="8">
    <source>
        <dbReference type="Proteomes" id="UP000695007"/>
    </source>
</evidence>
<feature type="compositionally biased region" description="Basic and acidic residues" evidence="5">
    <location>
        <begin position="485"/>
        <end position="500"/>
    </location>
</feature>
<evidence type="ECO:0000256" key="2">
    <source>
        <dbReference type="ARBA" id="ARBA00022694"/>
    </source>
</evidence>
<dbReference type="InterPro" id="IPR020103">
    <property type="entry name" value="PsdUridine_synth_cat_dom_sf"/>
</dbReference>
<keyword evidence="8" id="KW-1185">Reference proteome</keyword>
<dbReference type="GO" id="GO:0009982">
    <property type="term" value="F:pseudouridine synthase activity"/>
    <property type="evidence" value="ECO:0007669"/>
    <property type="project" value="InterPro"/>
</dbReference>
<comment type="catalytic activity">
    <reaction evidence="4">
        <text>a uridine in tRNA = a pseudouridine in tRNA</text>
        <dbReference type="Rhea" id="RHEA:54572"/>
        <dbReference type="Rhea" id="RHEA-COMP:13339"/>
        <dbReference type="Rhea" id="RHEA-COMP:13934"/>
        <dbReference type="ChEBI" id="CHEBI:65314"/>
        <dbReference type="ChEBI" id="CHEBI:65315"/>
    </reaction>
</comment>
<feature type="region of interest" description="Disordered" evidence="5">
    <location>
        <begin position="803"/>
        <end position="839"/>
    </location>
</feature>
<dbReference type="NCBIfam" id="TIGR00094">
    <property type="entry name" value="tRNA_TruD_broad"/>
    <property type="match status" value="1"/>
</dbReference>
<feature type="compositionally biased region" description="Basic and acidic residues" evidence="5">
    <location>
        <begin position="803"/>
        <end position="824"/>
    </location>
</feature>
<dbReference type="AlphaFoldDB" id="A0AAJ7E1B6"/>
<evidence type="ECO:0000313" key="9">
    <source>
        <dbReference type="RefSeq" id="XP_011504188.1"/>
    </source>
</evidence>
<comment type="similarity">
    <text evidence="1">Belongs to the pseudouridine synthase TruD family.</text>
</comment>
<dbReference type="InterPro" id="IPR011760">
    <property type="entry name" value="PsdUridine_synth_TruD_insert"/>
</dbReference>